<feature type="compositionally biased region" description="Low complexity" evidence="1">
    <location>
        <begin position="291"/>
        <end position="301"/>
    </location>
</feature>
<accession>A0AAD7MAF9</accession>
<feature type="transmembrane region" description="Helical" evidence="2">
    <location>
        <begin position="229"/>
        <end position="250"/>
    </location>
</feature>
<feature type="compositionally biased region" description="Low complexity" evidence="1">
    <location>
        <begin position="197"/>
        <end position="218"/>
    </location>
</feature>
<evidence type="ECO:0000256" key="2">
    <source>
        <dbReference type="SAM" id="Phobius"/>
    </source>
</evidence>
<organism evidence="3 4">
    <name type="scientific">Mycena rosella</name>
    <name type="common">Pink bonnet</name>
    <name type="synonym">Agaricus rosellus</name>
    <dbReference type="NCBI Taxonomy" id="1033263"/>
    <lineage>
        <taxon>Eukaryota</taxon>
        <taxon>Fungi</taxon>
        <taxon>Dikarya</taxon>
        <taxon>Basidiomycota</taxon>
        <taxon>Agaricomycotina</taxon>
        <taxon>Agaricomycetes</taxon>
        <taxon>Agaricomycetidae</taxon>
        <taxon>Agaricales</taxon>
        <taxon>Marasmiineae</taxon>
        <taxon>Mycenaceae</taxon>
        <taxon>Mycena</taxon>
    </lineage>
</organism>
<keyword evidence="2" id="KW-0812">Transmembrane</keyword>
<dbReference type="Proteomes" id="UP001221757">
    <property type="component" value="Unassembled WGS sequence"/>
</dbReference>
<comment type="caution">
    <text evidence="3">The sequence shown here is derived from an EMBL/GenBank/DDBJ whole genome shotgun (WGS) entry which is preliminary data.</text>
</comment>
<feature type="region of interest" description="Disordered" evidence="1">
    <location>
        <begin position="188"/>
        <end position="219"/>
    </location>
</feature>
<keyword evidence="4" id="KW-1185">Reference proteome</keyword>
<evidence type="ECO:0000313" key="3">
    <source>
        <dbReference type="EMBL" id="KAJ7708083.1"/>
    </source>
</evidence>
<reference evidence="3" key="1">
    <citation type="submission" date="2023-03" db="EMBL/GenBank/DDBJ databases">
        <title>Massive genome expansion in bonnet fungi (Mycena s.s.) driven by repeated elements and novel gene families across ecological guilds.</title>
        <authorList>
            <consortium name="Lawrence Berkeley National Laboratory"/>
            <person name="Harder C.B."/>
            <person name="Miyauchi S."/>
            <person name="Viragh M."/>
            <person name="Kuo A."/>
            <person name="Thoen E."/>
            <person name="Andreopoulos B."/>
            <person name="Lu D."/>
            <person name="Skrede I."/>
            <person name="Drula E."/>
            <person name="Henrissat B."/>
            <person name="Morin E."/>
            <person name="Kohler A."/>
            <person name="Barry K."/>
            <person name="LaButti K."/>
            <person name="Morin E."/>
            <person name="Salamov A."/>
            <person name="Lipzen A."/>
            <person name="Mereny Z."/>
            <person name="Hegedus B."/>
            <person name="Baldrian P."/>
            <person name="Stursova M."/>
            <person name="Weitz H."/>
            <person name="Taylor A."/>
            <person name="Grigoriev I.V."/>
            <person name="Nagy L.G."/>
            <person name="Martin F."/>
            <person name="Kauserud H."/>
        </authorList>
    </citation>
    <scope>NUCLEOTIDE SEQUENCE</scope>
    <source>
        <strain evidence="3">CBHHK067</strain>
    </source>
</reference>
<gene>
    <name evidence="3" type="ORF">B0H17DRAFT_917052</name>
</gene>
<feature type="non-terminal residue" evidence="3">
    <location>
        <position position="321"/>
    </location>
</feature>
<dbReference type="AlphaFoldDB" id="A0AAD7MAF9"/>
<evidence type="ECO:0000256" key="1">
    <source>
        <dbReference type="SAM" id="MobiDB-lite"/>
    </source>
</evidence>
<sequence>NHAQQTNSLPSCQTLPIFANPLEAHGIPPFHMISFAVGGAPITEFIGTNESNLAWTVRHLIGTSLLLGVVDALGTSGGIGVSLYTVTPGSSTDCIPAPPSVPESAFAIAANVTDVLTTCQPWGLSIHGGTPPYNLTLAALNAPDVTNVTLATNDSVFTYINRAAPDSQMIGKNGLWATGSPIVRTQGSPNVDCIEVSGTNSPSSPQSGPSTPQSSAAPVKAPFWSRTRIGAIVGASVAVLLLLSGGGWVLRHRRPRRTSNAIFPFPRGADANPQRFKPIIAQRESQQNLAPFSYTSSSSVPSPLPPPYMSHEGNALPLSLA</sequence>
<feature type="region of interest" description="Disordered" evidence="1">
    <location>
        <begin position="291"/>
        <end position="321"/>
    </location>
</feature>
<keyword evidence="2" id="KW-1133">Transmembrane helix</keyword>
<proteinExistence type="predicted"/>
<dbReference type="EMBL" id="JARKIE010000004">
    <property type="protein sequence ID" value="KAJ7708083.1"/>
    <property type="molecule type" value="Genomic_DNA"/>
</dbReference>
<protein>
    <submittedName>
        <fullName evidence="3">Uncharacterized protein</fullName>
    </submittedName>
</protein>
<evidence type="ECO:0000313" key="4">
    <source>
        <dbReference type="Proteomes" id="UP001221757"/>
    </source>
</evidence>
<keyword evidence="2" id="KW-0472">Membrane</keyword>
<name>A0AAD7MAF9_MYCRO</name>